<dbReference type="RefSeq" id="WP_221446651.1">
    <property type="nucleotide sequence ID" value="NZ_BAAAJR010000001.1"/>
</dbReference>
<keyword evidence="4 5" id="KW-0274">FAD</keyword>
<dbReference type="PIRSF" id="PIRSF000137">
    <property type="entry name" value="Alcohol_oxidase"/>
    <property type="match status" value="1"/>
</dbReference>
<dbReference type="GO" id="GO:0016614">
    <property type="term" value="F:oxidoreductase activity, acting on CH-OH group of donors"/>
    <property type="evidence" value="ECO:0007669"/>
    <property type="project" value="InterPro"/>
</dbReference>
<dbReference type="Pfam" id="PF05199">
    <property type="entry name" value="GMC_oxred_C"/>
    <property type="match status" value="1"/>
</dbReference>
<evidence type="ECO:0000256" key="7">
    <source>
        <dbReference type="SAM" id="MobiDB-lite"/>
    </source>
</evidence>
<dbReference type="Gene3D" id="3.50.50.60">
    <property type="entry name" value="FAD/NAD(P)-binding domain"/>
    <property type="match status" value="1"/>
</dbReference>
<evidence type="ECO:0000256" key="4">
    <source>
        <dbReference type="ARBA" id="ARBA00022827"/>
    </source>
</evidence>
<comment type="cofactor">
    <cofactor evidence="1 5">
        <name>FAD</name>
        <dbReference type="ChEBI" id="CHEBI:57692"/>
    </cofactor>
</comment>
<dbReference type="InterPro" id="IPR007867">
    <property type="entry name" value="GMC_OxRtase_C"/>
</dbReference>
<feature type="compositionally biased region" description="Gly residues" evidence="7">
    <location>
        <begin position="539"/>
        <end position="549"/>
    </location>
</feature>
<proteinExistence type="inferred from homology"/>
<accession>A0A7X0FSP8</accession>
<evidence type="ECO:0000313" key="9">
    <source>
        <dbReference type="EMBL" id="MBB6392834.1"/>
    </source>
</evidence>
<evidence type="ECO:0000256" key="1">
    <source>
        <dbReference type="ARBA" id="ARBA00001974"/>
    </source>
</evidence>
<feature type="domain" description="Glucose-methanol-choline oxidoreductase N-terminal" evidence="8">
    <location>
        <begin position="78"/>
        <end position="101"/>
    </location>
</feature>
<keyword evidence="10" id="KW-1185">Reference proteome</keyword>
<evidence type="ECO:0000256" key="3">
    <source>
        <dbReference type="ARBA" id="ARBA00022630"/>
    </source>
</evidence>
<evidence type="ECO:0000313" key="10">
    <source>
        <dbReference type="Proteomes" id="UP000537775"/>
    </source>
</evidence>
<feature type="binding site" evidence="5">
    <location>
        <position position="215"/>
    </location>
    <ligand>
        <name>FAD</name>
        <dbReference type="ChEBI" id="CHEBI:57692"/>
    </ligand>
</feature>
<dbReference type="Gene3D" id="3.30.410.40">
    <property type="match status" value="1"/>
</dbReference>
<dbReference type="GO" id="GO:0050660">
    <property type="term" value="F:flavin adenine dinucleotide binding"/>
    <property type="evidence" value="ECO:0007669"/>
    <property type="project" value="InterPro"/>
</dbReference>
<sequence>MTRTLIVGAGGSGIPLAVRLSEDPDREVILLEAGEADGPTPPELLDASTVQGAMPGHAANWAYPGNLTPDLPYMIARGRILGGSSALNGAYFVRPRPVDCAAWAAQAGPEWSYDALLPAMRAMEADADHPDAAAHGASGPMPISRPPQTGRAARAFTAAAVELGFAREPDKNDSDAPGVGPVPANIVDGCRMSTALTYLDDDARARIDIRGGTRVTRVLIEGGRAIGVETADGVIRADEVVLSAGAIGSAHLLLSSGIGPRAQLEAFGVDVVADLPVGAAFSDHPDIAVGWQAKRAVFDPREAFAFPTALNLDSGAGDAADGDLEVLLSVKPLGYLLTGSTHGLAAGIGHGLRHPIRTLRSLLGASVRRMAEQIHHFHDLQLIVGLQLPAGRGTITLASADPLHPPRIDYRYLEDPGDLARMRVGIRTAVALLRSRAFAGLFDHLTELDDDVLDDDDRLDAWMRGHLGTAIHMCGTAPMGAVVDGHGRVHGIAGLRVADTSILPRVPSRGPFASAVLVGERIAELMRDEPAGDAADGAVPGGARGRSRS</sequence>
<evidence type="ECO:0000256" key="5">
    <source>
        <dbReference type="PIRSR" id="PIRSR000137-2"/>
    </source>
</evidence>
<dbReference type="EMBL" id="JACHML010000001">
    <property type="protein sequence ID" value="MBB6392834.1"/>
    <property type="molecule type" value="Genomic_DNA"/>
</dbReference>
<reference evidence="9 10" key="1">
    <citation type="submission" date="2020-08" db="EMBL/GenBank/DDBJ databases">
        <title>Sequencing the genomes of 1000 actinobacteria strains.</title>
        <authorList>
            <person name="Klenk H.-P."/>
        </authorList>
    </citation>
    <scope>NUCLEOTIDE SEQUENCE [LARGE SCALE GENOMIC DNA]</scope>
    <source>
        <strain evidence="9 10">DSM 12511</strain>
    </source>
</reference>
<evidence type="ECO:0000256" key="2">
    <source>
        <dbReference type="ARBA" id="ARBA00010790"/>
    </source>
</evidence>
<dbReference type="PANTHER" id="PTHR11552:SF147">
    <property type="entry name" value="CHOLINE DEHYDROGENASE, MITOCHONDRIAL"/>
    <property type="match status" value="1"/>
</dbReference>
<dbReference type="SUPFAM" id="SSF51905">
    <property type="entry name" value="FAD/NAD(P)-binding domain"/>
    <property type="match status" value="1"/>
</dbReference>
<name>A0A7X0FSP8_9MICO</name>
<feature type="region of interest" description="Disordered" evidence="7">
    <location>
        <begin position="528"/>
        <end position="549"/>
    </location>
</feature>
<keyword evidence="3 6" id="KW-0285">Flavoprotein</keyword>
<gene>
    <name evidence="9" type="ORF">HD594_003147</name>
</gene>
<dbReference type="AlphaFoldDB" id="A0A7X0FSP8"/>
<dbReference type="Pfam" id="PF00732">
    <property type="entry name" value="GMC_oxred_N"/>
    <property type="match status" value="1"/>
</dbReference>
<evidence type="ECO:0000259" key="8">
    <source>
        <dbReference type="PROSITE" id="PS00623"/>
    </source>
</evidence>
<dbReference type="InterPro" id="IPR000172">
    <property type="entry name" value="GMC_OxRdtase_N"/>
</dbReference>
<dbReference type="Proteomes" id="UP000537775">
    <property type="component" value="Unassembled WGS sequence"/>
</dbReference>
<dbReference type="InterPro" id="IPR036188">
    <property type="entry name" value="FAD/NAD-bd_sf"/>
</dbReference>
<evidence type="ECO:0000256" key="6">
    <source>
        <dbReference type="RuleBase" id="RU003968"/>
    </source>
</evidence>
<dbReference type="InterPro" id="IPR012132">
    <property type="entry name" value="GMC_OxRdtase"/>
</dbReference>
<organism evidence="9 10">
    <name type="scientific">Microbacterium thalassium</name>
    <dbReference type="NCBI Taxonomy" id="362649"/>
    <lineage>
        <taxon>Bacteria</taxon>
        <taxon>Bacillati</taxon>
        <taxon>Actinomycetota</taxon>
        <taxon>Actinomycetes</taxon>
        <taxon>Micrococcales</taxon>
        <taxon>Microbacteriaceae</taxon>
        <taxon>Microbacterium</taxon>
    </lineage>
</organism>
<comment type="caution">
    <text evidence="9">The sequence shown here is derived from an EMBL/GenBank/DDBJ whole genome shotgun (WGS) entry which is preliminary data.</text>
</comment>
<comment type="similarity">
    <text evidence="2 6">Belongs to the GMC oxidoreductase family.</text>
</comment>
<dbReference type="PANTHER" id="PTHR11552">
    <property type="entry name" value="GLUCOSE-METHANOL-CHOLINE GMC OXIDOREDUCTASE"/>
    <property type="match status" value="1"/>
</dbReference>
<dbReference type="SUPFAM" id="SSF54373">
    <property type="entry name" value="FAD-linked reductases, C-terminal domain"/>
    <property type="match status" value="1"/>
</dbReference>
<dbReference type="PROSITE" id="PS00623">
    <property type="entry name" value="GMC_OXRED_1"/>
    <property type="match status" value="1"/>
</dbReference>
<protein>
    <submittedName>
        <fullName evidence="9">Choline dehydrogenase-like flavoprotein</fullName>
    </submittedName>
</protein>